<feature type="transmembrane region" description="Helical" evidence="1">
    <location>
        <begin position="37"/>
        <end position="56"/>
    </location>
</feature>
<accession>A0A7Y4M220</accession>
<comment type="caution">
    <text evidence="2">The sequence shown here is derived from an EMBL/GenBank/DDBJ whole genome shotgun (WGS) entry which is preliminary data.</text>
</comment>
<dbReference type="Proteomes" id="UP000528734">
    <property type="component" value="Unassembled WGS sequence"/>
</dbReference>
<name>A0A7Y4M220_9BRAD</name>
<dbReference type="RefSeq" id="WP_171709847.1">
    <property type="nucleotide sequence ID" value="NZ_JAAVLW010000003.1"/>
</dbReference>
<organism evidence="2 3">
    <name type="scientific">Bradyrhizobium archetypum</name>
    <dbReference type="NCBI Taxonomy" id="2721160"/>
    <lineage>
        <taxon>Bacteria</taxon>
        <taxon>Pseudomonadati</taxon>
        <taxon>Pseudomonadota</taxon>
        <taxon>Alphaproteobacteria</taxon>
        <taxon>Hyphomicrobiales</taxon>
        <taxon>Nitrobacteraceae</taxon>
        <taxon>Bradyrhizobium</taxon>
    </lineage>
</organism>
<proteinExistence type="predicted"/>
<keyword evidence="1" id="KW-0812">Transmembrane</keyword>
<evidence type="ECO:0000256" key="1">
    <source>
        <dbReference type="SAM" id="Phobius"/>
    </source>
</evidence>
<feature type="transmembrane region" description="Helical" evidence="1">
    <location>
        <begin position="12"/>
        <end position="31"/>
    </location>
</feature>
<keyword evidence="3" id="KW-1185">Reference proteome</keyword>
<reference evidence="2 3" key="1">
    <citation type="submission" date="2020-03" db="EMBL/GenBank/DDBJ databases">
        <title>Bradyrhizobium diversity isolated from nodules of Muelleranthus trifoliolatus.</title>
        <authorList>
            <person name="Klepa M."/>
            <person name="Helene L."/>
            <person name="Hungria M."/>
        </authorList>
    </citation>
    <scope>NUCLEOTIDE SEQUENCE [LARGE SCALE GENOMIC DNA]</scope>
    <source>
        <strain evidence="2 3">WSM 1744</strain>
    </source>
</reference>
<keyword evidence="1" id="KW-0472">Membrane</keyword>
<protein>
    <submittedName>
        <fullName evidence="2">Uncharacterized protein</fullName>
    </submittedName>
</protein>
<dbReference type="AlphaFoldDB" id="A0A7Y4M220"/>
<gene>
    <name evidence="2" type="ORF">HCN50_12105</name>
</gene>
<evidence type="ECO:0000313" key="2">
    <source>
        <dbReference type="EMBL" id="NOJ46981.1"/>
    </source>
</evidence>
<evidence type="ECO:0000313" key="3">
    <source>
        <dbReference type="Proteomes" id="UP000528734"/>
    </source>
</evidence>
<sequence length="105" mass="11151">MAVQQIARYAGAIFYFLSAGSVAFAFRNFAGAVHADAIWGATIGVLSQAAALILVFSGPFAREFAAEREKRPAYKKYLLNAFTVVIVMAAGAATLIDIVALFSSK</sequence>
<feature type="transmembrane region" description="Helical" evidence="1">
    <location>
        <begin position="77"/>
        <end position="102"/>
    </location>
</feature>
<keyword evidence="1" id="KW-1133">Transmembrane helix</keyword>
<dbReference type="EMBL" id="JAAVLW010000003">
    <property type="protein sequence ID" value="NOJ46981.1"/>
    <property type="molecule type" value="Genomic_DNA"/>
</dbReference>